<organism evidence="8 9">
    <name type="scientific">Blastomonas aquatica</name>
    <dbReference type="NCBI Taxonomy" id="1510276"/>
    <lineage>
        <taxon>Bacteria</taxon>
        <taxon>Pseudomonadati</taxon>
        <taxon>Pseudomonadota</taxon>
        <taxon>Alphaproteobacteria</taxon>
        <taxon>Sphingomonadales</taxon>
        <taxon>Sphingomonadaceae</taxon>
        <taxon>Blastomonas</taxon>
    </lineage>
</organism>
<evidence type="ECO:0008006" key="10">
    <source>
        <dbReference type="Google" id="ProtNLM"/>
    </source>
</evidence>
<evidence type="ECO:0000256" key="1">
    <source>
        <dbReference type="ARBA" id="ARBA00004651"/>
    </source>
</evidence>
<proteinExistence type="inferred from homology"/>
<feature type="transmembrane region" description="Helical" evidence="7">
    <location>
        <begin position="15"/>
        <end position="33"/>
    </location>
</feature>
<reference evidence="9" key="1">
    <citation type="journal article" date="2019" name="Int. J. Syst. Evol. Microbiol.">
        <title>The Global Catalogue of Microorganisms (GCM) 10K type strain sequencing project: providing services to taxonomists for standard genome sequencing and annotation.</title>
        <authorList>
            <consortium name="The Broad Institute Genomics Platform"/>
            <consortium name="The Broad Institute Genome Sequencing Center for Infectious Disease"/>
            <person name="Wu L."/>
            <person name="Ma J."/>
        </authorList>
    </citation>
    <scope>NUCLEOTIDE SEQUENCE [LARGE SCALE GENOMIC DNA]</scope>
    <source>
        <strain evidence="9">CGMCC 1.12851</strain>
    </source>
</reference>
<evidence type="ECO:0000256" key="5">
    <source>
        <dbReference type="ARBA" id="ARBA00022989"/>
    </source>
</evidence>
<dbReference type="Proteomes" id="UP000614261">
    <property type="component" value="Unassembled WGS sequence"/>
</dbReference>
<keyword evidence="5 7" id="KW-1133">Transmembrane helix</keyword>
<accession>A0ABQ1JKM1</accession>
<name>A0ABQ1JKM1_9SPHN</name>
<keyword evidence="4 7" id="KW-0812">Transmembrane</keyword>
<evidence type="ECO:0000256" key="7">
    <source>
        <dbReference type="SAM" id="Phobius"/>
    </source>
</evidence>
<sequence length="153" mass="16550">MVIWLALAGTQIDTLLLGCVVVPLATALSLWLVPSGPPLRIRSVLMLVPRFVWQSLVGGLDVAWRAFHPRLPIDPDWVSVSVALPDGARVALGGELSLMPGTLSAGSQGDRLLIHVLNRDQDVATAVRSEERRFAKALAGQANERSRRDRATT</sequence>
<dbReference type="InterPro" id="IPR002758">
    <property type="entry name" value="Cation_antiport_E"/>
</dbReference>
<evidence type="ECO:0000256" key="2">
    <source>
        <dbReference type="ARBA" id="ARBA00006228"/>
    </source>
</evidence>
<evidence type="ECO:0000313" key="9">
    <source>
        <dbReference type="Proteomes" id="UP000614261"/>
    </source>
</evidence>
<dbReference type="PANTHER" id="PTHR34584">
    <property type="entry name" value="NA(+)/H(+) ANTIPORTER SUBUNIT E1"/>
    <property type="match status" value="1"/>
</dbReference>
<comment type="caution">
    <text evidence="8">The sequence shown here is derived from an EMBL/GenBank/DDBJ whole genome shotgun (WGS) entry which is preliminary data.</text>
</comment>
<comment type="subcellular location">
    <subcellularLocation>
        <location evidence="1">Cell membrane</location>
        <topology evidence="1">Multi-pass membrane protein</topology>
    </subcellularLocation>
</comment>
<evidence type="ECO:0000256" key="4">
    <source>
        <dbReference type="ARBA" id="ARBA00022692"/>
    </source>
</evidence>
<dbReference type="EMBL" id="BMGD01000004">
    <property type="protein sequence ID" value="GGB69116.1"/>
    <property type="molecule type" value="Genomic_DNA"/>
</dbReference>
<evidence type="ECO:0000313" key="8">
    <source>
        <dbReference type="EMBL" id="GGB69116.1"/>
    </source>
</evidence>
<gene>
    <name evidence="8" type="ORF">GCM10010833_25430</name>
</gene>
<dbReference type="PANTHER" id="PTHR34584:SF1">
    <property type="entry name" value="NA(+)_H(+) ANTIPORTER SUBUNIT E1"/>
    <property type="match status" value="1"/>
</dbReference>
<dbReference type="Pfam" id="PF01899">
    <property type="entry name" value="MNHE"/>
    <property type="match status" value="1"/>
</dbReference>
<comment type="similarity">
    <text evidence="2">Belongs to the CPA3 antiporters (TC 2.A.63) subunit E family.</text>
</comment>
<keyword evidence="6 7" id="KW-0472">Membrane</keyword>
<evidence type="ECO:0000256" key="6">
    <source>
        <dbReference type="ARBA" id="ARBA00023136"/>
    </source>
</evidence>
<keyword evidence="9" id="KW-1185">Reference proteome</keyword>
<evidence type="ECO:0000256" key="3">
    <source>
        <dbReference type="ARBA" id="ARBA00022475"/>
    </source>
</evidence>
<protein>
    <recommendedName>
        <fullName evidence="10">Sodium:proton antiporter</fullName>
    </recommendedName>
</protein>
<keyword evidence="3" id="KW-1003">Cell membrane</keyword>